<protein>
    <submittedName>
        <fullName evidence="2">Uncharacterized protein</fullName>
    </submittedName>
</protein>
<keyword evidence="3" id="KW-1185">Reference proteome</keyword>
<evidence type="ECO:0000313" key="3">
    <source>
        <dbReference type="Proteomes" id="UP000186955"/>
    </source>
</evidence>
<gene>
    <name evidence="2" type="ORF">PENSUB_9155</name>
</gene>
<dbReference type="AlphaFoldDB" id="A0A1Q5TE45"/>
<sequence>MAPVVQELTLTITEATSTFVTVFPVGSDQARTTVNYVTQTLTYPTTTIVVVDIASTPTSTPSNSPDAQGGLTGPEKGAIAGSILGFFLILILLYCCCWCGSSSSQSSHGGIRTRQTSPKPHKSEKSSIGGYLPPDLEVLEVQPTSISNVNVGSNKFFTKPNQPVAEIAPRSVPTRPVDKTVQIVDAGNQPSGRNYKETTTKKNSQPSTGAPAPNNDNASSKTEPSLKREQPPEKETPSKTPQHHNHHESYPLLNEAQKLRELTFRLSWNRCLRQATDDMAKLIRTGHWSAKDLKFGEDRHFRIARNRYLPGLWYERSANVGDRSQKTLLYVQQLLGADRVNPDLPPQEVPFHLSELSSLTE</sequence>
<dbReference type="Proteomes" id="UP000186955">
    <property type="component" value="Unassembled WGS sequence"/>
</dbReference>
<feature type="compositionally biased region" description="Basic and acidic residues" evidence="1">
    <location>
        <begin position="224"/>
        <end position="237"/>
    </location>
</feature>
<organism evidence="2 3">
    <name type="scientific">Penicillium subrubescens</name>
    <dbReference type="NCBI Taxonomy" id="1316194"/>
    <lineage>
        <taxon>Eukaryota</taxon>
        <taxon>Fungi</taxon>
        <taxon>Dikarya</taxon>
        <taxon>Ascomycota</taxon>
        <taxon>Pezizomycotina</taxon>
        <taxon>Eurotiomycetes</taxon>
        <taxon>Eurotiomycetidae</taxon>
        <taxon>Eurotiales</taxon>
        <taxon>Aspergillaceae</taxon>
        <taxon>Penicillium</taxon>
    </lineage>
</organism>
<accession>A0A1Q5TE45</accession>
<reference evidence="2 3" key="1">
    <citation type="submission" date="2016-10" db="EMBL/GenBank/DDBJ databases">
        <title>Genome sequence of the ascomycete fungus Penicillium subrubescens.</title>
        <authorList>
            <person name="De Vries R.P."/>
            <person name="Peng M."/>
            <person name="Dilokpimol A."/>
            <person name="Hilden K."/>
            <person name="Makela M.R."/>
            <person name="Grigoriev I."/>
            <person name="Riley R."/>
            <person name="Granchi Z."/>
        </authorList>
    </citation>
    <scope>NUCLEOTIDE SEQUENCE [LARGE SCALE GENOMIC DNA]</scope>
    <source>
        <strain evidence="2 3">CBS 132785</strain>
    </source>
</reference>
<proteinExistence type="predicted"/>
<feature type="region of interest" description="Disordered" evidence="1">
    <location>
        <begin position="167"/>
        <end position="251"/>
    </location>
</feature>
<dbReference type="EMBL" id="MNBE01000672">
    <property type="protein sequence ID" value="OKO98479.1"/>
    <property type="molecule type" value="Genomic_DNA"/>
</dbReference>
<name>A0A1Q5TE45_9EURO</name>
<feature type="region of interest" description="Disordered" evidence="1">
    <location>
        <begin position="102"/>
        <end position="131"/>
    </location>
</feature>
<evidence type="ECO:0000313" key="2">
    <source>
        <dbReference type="EMBL" id="OKO98479.1"/>
    </source>
</evidence>
<feature type="compositionally biased region" description="Polar residues" evidence="1">
    <location>
        <begin position="201"/>
        <end position="223"/>
    </location>
</feature>
<evidence type="ECO:0000256" key="1">
    <source>
        <dbReference type="SAM" id="MobiDB-lite"/>
    </source>
</evidence>
<comment type="caution">
    <text evidence="2">The sequence shown here is derived from an EMBL/GenBank/DDBJ whole genome shotgun (WGS) entry which is preliminary data.</text>
</comment>